<dbReference type="GeneID" id="60770641"/>
<name>A0A8B4G9J7_EIKCO</name>
<evidence type="ECO:0000313" key="2">
    <source>
        <dbReference type="Proteomes" id="UP000215465"/>
    </source>
</evidence>
<protein>
    <submittedName>
        <fullName evidence="1">Uncharacterized protein conserved in bacteria</fullName>
    </submittedName>
</protein>
<organism evidence="1 2">
    <name type="scientific">Eikenella corrodens</name>
    <dbReference type="NCBI Taxonomy" id="539"/>
    <lineage>
        <taxon>Bacteria</taxon>
        <taxon>Pseudomonadati</taxon>
        <taxon>Pseudomonadota</taxon>
        <taxon>Betaproteobacteria</taxon>
        <taxon>Neisseriales</taxon>
        <taxon>Neisseriaceae</taxon>
        <taxon>Eikenella</taxon>
    </lineage>
</organism>
<sequence length="356" mass="40227">MLLRKAGYFSGSPYPDWGYLKNFPFKKTTRRTPMFTLFLPGLNWPQPEELPSLHTPALNRLLRFGRFQAAPAAPADFCFTHLGVQLNHLFAEPYAFASPLHQQLGLHSAQLQSSGLAISPEEAEVLCHGLNAFCGEDGWQFAPLSPELWSIRLPRPAAWQAPCILNIAGQHADLPQAVGPQHGQWLQRQTEIQMWLHEHPVNQRRQAEGRLPINALWLWDEMPDTHAEPPSLIGSNSPWAAYSRSPQIRPAPVSLPDWQASSAESQTPIEHSALYLDELQQAAELGNLHAYAHTLQQWDERFFAPLWHALQRKHLPAARLLTDGEHGGSLEIRARSGWAFWKPKRRFSGRLDGMSK</sequence>
<proteinExistence type="predicted"/>
<evidence type="ECO:0000313" key="1">
    <source>
        <dbReference type="EMBL" id="SNW10059.1"/>
    </source>
</evidence>
<accession>A0A8B4G9J7</accession>
<dbReference type="Proteomes" id="UP000215465">
    <property type="component" value="Chromosome 1"/>
</dbReference>
<gene>
    <name evidence="1" type="ORF">SAMEA4412678_01742</name>
</gene>
<dbReference type="KEGG" id="ecor:SAMEA4412678_1742"/>
<reference evidence="1 2" key="1">
    <citation type="submission" date="2017-06" db="EMBL/GenBank/DDBJ databases">
        <authorList>
            <consortium name="Pathogen Informatics"/>
        </authorList>
    </citation>
    <scope>NUCLEOTIDE SEQUENCE [LARGE SCALE GENOMIC DNA]</scope>
    <source>
        <strain evidence="1 2">NCTC10596</strain>
    </source>
</reference>
<dbReference type="RefSeq" id="WP_003821962.1">
    <property type="nucleotide sequence ID" value="NZ_CP082861.1"/>
</dbReference>
<dbReference type="EMBL" id="LT906482">
    <property type="protein sequence ID" value="SNW10059.1"/>
    <property type="molecule type" value="Genomic_DNA"/>
</dbReference>
<dbReference type="AlphaFoldDB" id="A0A8B4G9J7"/>